<dbReference type="PANTHER" id="PTHR43731:SF14">
    <property type="entry name" value="PRESENILIN-ASSOCIATED RHOMBOID-LIKE PROTEIN, MITOCHONDRIAL"/>
    <property type="match status" value="1"/>
</dbReference>
<dbReference type="GO" id="GO:0006508">
    <property type="term" value="P:proteolysis"/>
    <property type="evidence" value="ECO:0007669"/>
    <property type="project" value="UniProtKB-KW"/>
</dbReference>
<keyword evidence="9" id="KW-0645">Protease</keyword>
<evidence type="ECO:0000259" key="8">
    <source>
        <dbReference type="Pfam" id="PF01694"/>
    </source>
</evidence>
<dbReference type="KEGG" id="tcd:AAIA72_04845"/>
<dbReference type="AlphaFoldDB" id="A0AB39UZ49"/>
<keyword evidence="6 7" id="KW-0472">Membrane</keyword>
<keyword evidence="3 7" id="KW-0812">Transmembrane</keyword>
<feature type="transmembrane region" description="Helical" evidence="7">
    <location>
        <begin position="18"/>
        <end position="36"/>
    </location>
</feature>
<dbReference type="InterPro" id="IPR035952">
    <property type="entry name" value="Rhomboid-like_sf"/>
</dbReference>
<keyword evidence="4 9" id="KW-0378">Hydrolase</keyword>
<feature type="transmembrane region" description="Helical" evidence="7">
    <location>
        <begin position="220"/>
        <end position="240"/>
    </location>
</feature>
<accession>A0AB39UZ49</accession>
<dbReference type="GO" id="GO:0004252">
    <property type="term" value="F:serine-type endopeptidase activity"/>
    <property type="evidence" value="ECO:0007669"/>
    <property type="project" value="InterPro"/>
</dbReference>
<evidence type="ECO:0000256" key="1">
    <source>
        <dbReference type="ARBA" id="ARBA00004141"/>
    </source>
</evidence>
<dbReference type="RefSeq" id="WP_369602296.1">
    <property type="nucleotide sequence ID" value="NZ_CP154858.1"/>
</dbReference>
<dbReference type="EMBL" id="CP154858">
    <property type="protein sequence ID" value="XDT73302.1"/>
    <property type="molecule type" value="Genomic_DNA"/>
</dbReference>
<dbReference type="PANTHER" id="PTHR43731">
    <property type="entry name" value="RHOMBOID PROTEASE"/>
    <property type="match status" value="1"/>
</dbReference>
<evidence type="ECO:0000256" key="7">
    <source>
        <dbReference type="SAM" id="Phobius"/>
    </source>
</evidence>
<evidence type="ECO:0000256" key="2">
    <source>
        <dbReference type="ARBA" id="ARBA00009045"/>
    </source>
</evidence>
<sequence length="489" mass="54979">MLLILPAEHAVDWRKPPVFTLALIVLCVLVFTLYQGKDQDKLDQALALYQSAELAALEGPQYEIYLNRRVHIDKAPLEDLLEAAKTVFEAQKWDELSELMVMDRAFFQELVRTGKDVWDTTTYERWLRNRTEINTRWIDRISAHAAGLTPADVRLANLITHQFLHGGWDHLLGNMIFLFLLGFGLEKILGGLRMTGVYLATGALAGLFFTLMASDPWVPLVGASGAISGLMGVYVGLYRLRSIRFFYMLGPYFNYFRAPALVILPVWLLKEVYAWFSEPGAQVAYMAHAGGLVAGWLASLYFTLVKNQEVPEAQAGDAGEARLRKQLSYALDALSEARFDQALDRLWTLHEKQPGLPQLEKPLTALLSQRPKDPRYSQWMQTSVSALIRRSAFAEALPTIRAMSEPAPRAAGELALQLFNRALAEGQVEAAEKAFAILTSCQPDPLVVEDALQTLIARLRELNLALKAGQYQKRLEEWQSRHHRGDSPV</sequence>
<evidence type="ECO:0000256" key="6">
    <source>
        <dbReference type="ARBA" id="ARBA00023136"/>
    </source>
</evidence>
<reference evidence="9" key="1">
    <citation type="submission" date="2024-05" db="EMBL/GenBank/DDBJ databases">
        <title>Genome sequencing of novel strain.</title>
        <authorList>
            <person name="Ganbat D."/>
            <person name="Ganbat S."/>
            <person name="Lee S.-J."/>
        </authorList>
    </citation>
    <scope>NUCLEOTIDE SEQUENCE</scope>
    <source>
        <strain evidence="9">SMD15-11</strain>
    </source>
</reference>
<dbReference type="GO" id="GO:0016020">
    <property type="term" value="C:membrane"/>
    <property type="evidence" value="ECO:0007669"/>
    <property type="project" value="UniProtKB-SubCell"/>
</dbReference>
<dbReference type="InterPro" id="IPR050925">
    <property type="entry name" value="Rhomboid_protease_S54"/>
</dbReference>
<protein>
    <submittedName>
        <fullName evidence="9">Rhomboid family intramembrane serine protease</fullName>
        <ecNumber evidence="9">3.4.21.-</ecNumber>
    </submittedName>
</protein>
<evidence type="ECO:0000256" key="5">
    <source>
        <dbReference type="ARBA" id="ARBA00022989"/>
    </source>
</evidence>
<evidence type="ECO:0000256" key="4">
    <source>
        <dbReference type="ARBA" id="ARBA00022801"/>
    </source>
</evidence>
<organism evidence="9">
    <name type="scientific">Thermohahella caldifontis</name>
    <dbReference type="NCBI Taxonomy" id="3142973"/>
    <lineage>
        <taxon>Bacteria</taxon>
        <taxon>Pseudomonadati</taxon>
        <taxon>Pseudomonadota</taxon>
        <taxon>Gammaproteobacteria</taxon>
        <taxon>Oceanospirillales</taxon>
        <taxon>Hahellaceae</taxon>
        <taxon>Thermohahella</taxon>
    </lineage>
</organism>
<feature type="domain" description="Peptidase S54 rhomboid" evidence="8">
    <location>
        <begin position="156"/>
        <end position="302"/>
    </location>
</feature>
<feature type="transmembrane region" description="Helical" evidence="7">
    <location>
        <begin position="282"/>
        <end position="304"/>
    </location>
</feature>
<gene>
    <name evidence="9" type="ORF">AAIA72_04845</name>
</gene>
<dbReference type="Pfam" id="PF01694">
    <property type="entry name" value="Rhomboid"/>
    <property type="match status" value="1"/>
</dbReference>
<dbReference type="Gene3D" id="1.20.1540.10">
    <property type="entry name" value="Rhomboid-like"/>
    <property type="match status" value="1"/>
</dbReference>
<comment type="subcellular location">
    <subcellularLocation>
        <location evidence="1">Membrane</location>
        <topology evidence="1">Multi-pass membrane protein</topology>
    </subcellularLocation>
</comment>
<comment type="similarity">
    <text evidence="2">Belongs to the peptidase S54 family.</text>
</comment>
<evidence type="ECO:0000256" key="3">
    <source>
        <dbReference type="ARBA" id="ARBA00022692"/>
    </source>
</evidence>
<proteinExistence type="inferred from homology"/>
<feature type="transmembrane region" description="Helical" evidence="7">
    <location>
        <begin position="252"/>
        <end position="270"/>
    </location>
</feature>
<dbReference type="EC" id="3.4.21.-" evidence="9"/>
<dbReference type="SUPFAM" id="SSF144091">
    <property type="entry name" value="Rhomboid-like"/>
    <property type="match status" value="1"/>
</dbReference>
<feature type="transmembrane region" description="Helical" evidence="7">
    <location>
        <begin position="196"/>
        <end position="214"/>
    </location>
</feature>
<evidence type="ECO:0000313" key="9">
    <source>
        <dbReference type="EMBL" id="XDT73302.1"/>
    </source>
</evidence>
<dbReference type="InterPro" id="IPR022764">
    <property type="entry name" value="Peptidase_S54_rhomboid_dom"/>
</dbReference>
<name>A0AB39UZ49_9GAMM</name>
<keyword evidence="5 7" id="KW-1133">Transmembrane helix</keyword>